<protein>
    <submittedName>
        <fullName evidence="1">Uncharacterized protein</fullName>
    </submittedName>
</protein>
<keyword evidence="2" id="KW-1185">Reference proteome</keyword>
<dbReference type="EMBL" id="CM044707">
    <property type="protein sequence ID" value="KAI5653888.1"/>
    <property type="molecule type" value="Genomic_DNA"/>
</dbReference>
<accession>A0ACC0A3B5</accession>
<reference evidence="2" key="1">
    <citation type="journal article" date="2023" name="Nat. Plants">
        <title>Single-cell RNA sequencing provides a high-resolution roadmap for understanding the multicellular compartmentation of specialized metabolism.</title>
        <authorList>
            <person name="Sun S."/>
            <person name="Shen X."/>
            <person name="Li Y."/>
            <person name="Li Y."/>
            <person name="Wang S."/>
            <person name="Li R."/>
            <person name="Zhang H."/>
            <person name="Shen G."/>
            <person name="Guo B."/>
            <person name="Wei J."/>
            <person name="Xu J."/>
            <person name="St-Pierre B."/>
            <person name="Chen S."/>
            <person name="Sun C."/>
        </authorList>
    </citation>
    <scope>NUCLEOTIDE SEQUENCE [LARGE SCALE GENOMIC DNA]</scope>
</reference>
<evidence type="ECO:0000313" key="1">
    <source>
        <dbReference type="EMBL" id="KAI5653888.1"/>
    </source>
</evidence>
<dbReference type="Proteomes" id="UP001060085">
    <property type="component" value="Linkage Group LG07"/>
</dbReference>
<organism evidence="1 2">
    <name type="scientific">Catharanthus roseus</name>
    <name type="common">Madagascar periwinkle</name>
    <name type="synonym">Vinca rosea</name>
    <dbReference type="NCBI Taxonomy" id="4058"/>
    <lineage>
        <taxon>Eukaryota</taxon>
        <taxon>Viridiplantae</taxon>
        <taxon>Streptophyta</taxon>
        <taxon>Embryophyta</taxon>
        <taxon>Tracheophyta</taxon>
        <taxon>Spermatophyta</taxon>
        <taxon>Magnoliopsida</taxon>
        <taxon>eudicotyledons</taxon>
        <taxon>Gunneridae</taxon>
        <taxon>Pentapetalae</taxon>
        <taxon>asterids</taxon>
        <taxon>lamiids</taxon>
        <taxon>Gentianales</taxon>
        <taxon>Apocynaceae</taxon>
        <taxon>Rauvolfioideae</taxon>
        <taxon>Vinceae</taxon>
        <taxon>Catharanthinae</taxon>
        <taxon>Catharanthus</taxon>
    </lineage>
</organism>
<proteinExistence type="predicted"/>
<sequence>MDENLKAQVTDLQAKATFFIDAERKFLAQKTKGEFLLKGDKSTKLFHSLVKRNAKKNFIAALTNEDGTSTTSLNEVQEEFLMYYGNLLGTRQDVRVPLGLPWTVYRTGLKRTPFRQQRHKYFTPARLKQSWAKITWNPTFPPKFSFIMWLTILGRLPTMDNLKFLEVDITCNLCKQNEETLSHLFFACPFTGTTLLARLKYRTDLRRNPFEEREYDMSMNKDFTTRATSLKEEMKESKRSF</sequence>
<comment type="caution">
    <text evidence="1">The sequence shown here is derived from an EMBL/GenBank/DDBJ whole genome shotgun (WGS) entry which is preliminary data.</text>
</comment>
<evidence type="ECO:0000313" key="2">
    <source>
        <dbReference type="Proteomes" id="UP001060085"/>
    </source>
</evidence>
<name>A0ACC0A3B5_CATRO</name>
<gene>
    <name evidence="1" type="ORF">M9H77_31075</name>
</gene>